<dbReference type="UniPathway" id="UPA00148"/>
<dbReference type="SUPFAM" id="SSF51735">
    <property type="entry name" value="NAD(P)-binding Rossmann-fold domains"/>
    <property type="match status" value="1"/>
</dbReference>
<evidence type="ECO:0000256" key="1">
    <source>
        <dbReference type="ARBA" id="ARBA00004953"/>
    </source>
</evidence>
<sequence length="261" mass="28375">MILTLAGTADGREIIRALKEAGYQVIATAVTPYGAKLAREAGADRVREGALEGEDLAALLGTGKIEAVIDATHPYATTITGRAREICRVAGIPYFRYRRPAAEFPAHPNLLIAVDWNRAVELASRYGTIMLTIGTRHLEVFTAAPALAGKRIIARVLPEVTSLEKCRRLGLWPGDIIAIQGPCSYELNRALYRQFGVEVVVTKDSGSTGGVESKIQAALDLGLQVIVLRRPPEPDSLPLEEIIWQLQREIPAGIYDQLNSP</sequence>
<comment type="pathway">
    <text evidence="1">Cofactor biosynthesis; adenosylcobalamin biosynthesis.</text>
</comment>
<dbReference type="GO" id="GO:0009236">
    <property type="term" value="P:cobalamin biosynthetic process"/>
    <property type="evidence" value="ECO:0007669"/>
    <property type="project" value="UniProtKB-UniPathway"/>
</dbReference>
<dbReference type="NCBIfam" id="TIGR00715">
    <property type="entry name" value="precor6x_red"/>
    <property type="match status" value="1"/>
</dbReference>
<keyword evidence="3 4" id="KW-0560">Oxidoreductase</keyword>
<dbReference type="InterPro" id="IPR036291">
    <property type="entry name" value="NAD(P)-bd_dom_sf"/>
</dbReference>
<dbReference type="EC" id="1.3.1.54" evidence="4"/>
<comment type="caution">
    <text evidence="4">The sequence shown here is derived from an EMBL/GenBank/DDBJ whole genome shotgun (WGS) entry which is preliminary data.</text>
</comment>
<dbReference type="PROSITE" id="PS51014">
    <property type="entry name" value="COBK_CBIJ"/>
    <property type="match status" value="1"/>
</dbReference>
<dbReference type="Proteomes" id="UP000182811">
    <property type="component" value="Unassembled WGS sequence"/>
</dbReference>
<evidence type="ECO:0000313" key="5">
    <source>
        <dbReference type="Proteomes" id="UP000182811"/>
    </source>
</evidence>
<dbReference type="AlphaFoldDB" id="A0A1J5NJ36"/>
<protein>
    <submittedName>
        <fullName evidence="4">Precorrin-6A reductase</fullName>
        <ecNumber evidence="4">1.3.1.54</ecNumber>
    </submittedName>
</protein>
<proteinExistence type="predicted"/>
<dbReference type="OrthoDB" id="9780707at2"/>
<name>A0A1J5NJ36_NEOTH</name>
<dbReference type="PANTHER" id="PTHR36925">
    <property type="entry name" value="COBALT-PRECORRIN-6A REDUCTASE"/>
    <property type="match status" value="1"/>
</dbReference>
<evidence type="ECO:0000313" key="4">
    <source>
        <dbReference type="EMBL" id="OIQ58842.1"/>
    </source>
</evidence>
<evidence type="ECO:0000256" key="3">
    <source>
        <dbReference type="ARBA" id="ARBA00023002"/>
    </source>
</evidence>
<dbReference type="PANTHER" id="PTHR36925:SF1">
    <property type="entry name" value="COBALT-PRECORRIN-6A REDUCTASE"/>
    <property type="match status" value="1"/>
</dbReference>
<organism evidence="4 5">
    <name type="scientific">Neomoorella thermoacetica</name>
    <name type="common">Clostridium thermoaceticum</name>
    <dbReference type="NCBI Taxonomy" id="1525"/>
    <lineage>
        <taxon>Bacteria</taxon>
        <taxon>Bacillati</taxon>
        <taxon>Bacillota</taxon>
        <taxon>Clostridia</taxon>
        <taxon>Neomoorellales</taxon>
        <taxon>Neomoorellaceae</taxon>
        <taxon>Neomoorella</taxon>
    </lineage>
</organism>
<dbReference type="EMBL" id="MDDC01000011">
    <property type="protein sequence ID" value="OIQ58842.1"/>
    <property type="molecule type" value="Genomic_DNA"/>
</dbReference>
<keyword evidence="2" id="KW-0169">Cobalamin biosynthesis</keyword>
<evidence type="ECO:0000256" key="2">
    <source>
        <dbReference type="ARBA" id="ARBA00022573"/>
    </source>
</evidence>
<dbReference type="InterPro" id="IPR003723">
    <property type="entry name" value="Precorrin-6x_reduct"/>
</dbReference>
<gene>
    <name evidence="4" type="primary">cobK_2</name>
    <name evidence="4" type="ORF">MOTE_15960</name>
</gene>
<dbReference type="Pfam" id="PF02571">
    <property type="entry name" value="CbiJ"/>
    <property type="match status" value="1"/>
</dbReference>
<dbReference type="Gene3D" id="3.40.50.720">
    <property type="entry name" value="NAD(P)-binding Rossmann-like Domain"/>
    <property type="match status" value="1"/>
</dbReference>
<accession>A0A1J5NJ36</accession>
<reference evidence="4 5" key="1">
    <citation type="submission" date="2016-08" db="EMBL/GenBank/DDBJ databases">
        <title>Genome-based comparison of Moorella thermoacetic strains.</title>
        <authorList>
            <person name="Poehlein A."/>
            <person name="Bengelsdorf F.R."/>
            <person name="Esser C."/>
            <person name="Duerre P."/>
            <person name="Daniel R."/>
        </authorList>
    </citation>
    <scope>NUCLEOTIDE SEQUENCE [LARGE SCALE GENOMIC DNA]</scope>
    <source>
        <strain evidence="4 5">DSM 21394</strain>
    </source>
</reference>
<dbReference type="GO" id="GO:0016994">
    <property type="term" value="F:precorrin-6A reductase activity"/>
    <property type="evidence" value="ECO:0007669"/>
    <property type="project" value="UniProtKB-EC"/>
</dbReference>